<dbReference type="EMBL" id="LR796231">
    <property type="protein sequence ID" value="CAB4128275.1"/>
    <property type="molecule type" value="Genomic_DNA"/>
</dbReference>
<organism evidence="3">
    <name type="scientific">uncultured Caudovirales phage</name>
    <dbReference type="NCBI Taxonomy" id="2100421"/>
    <lineage>
        <taxon>Viruses</taxon>
        <taxon>Duplodnaviria</taxon>
        <taxon>Heunggongvirae</taxon>
        <taxon>Uroviricota</taxon>
        <taxon>Caudoviricetes</taxon>
        <taxon>Peduoviridae</taxon>
        <taxon>Maltschvirus</taxon>
        <taxon>Maltschvirus maltsch</taxon>
    </lineage>
</organism>
<evidence type="ECO:0000313" key="3">
    <source>
        <dbReference type="EMBL" id="CAB5219049.1"/>
    </source>
</evidence>
<proteinExistence type="predicted"/>
<feature type="compositionally biased region" description="Basic and acidic residues" evidence="1">
    <location>
        <begin position="1"/>
        <end position="27"/>
    </location>
</feature>
<reference evidence="3" key="1">
    <citation type="submission" date="2020-05" db="EMBL/GenBank/DDBJ databases">
        <authorList>
            <person name="Chiriac C."/>
            <person name="Salcher M."/>
            <person name="Ghai R."/>
            <person name="Kavagutti S V."/>
        </authorList>
    </citation>
    <scope>NUCLEOTIDE SEQUENCE</scope>
</reference>
<gene>
    <name evidence="2" type="ORF">UFOVP113_32</name>
    <name evidence="3" type="ORF">UFOVP225_19</name>
</gene>
<evidence type="ECO:0000256" key="1">
    <source>
        <dbReference type="SAM" id="MobiDB-lite"/>
    </source>
</evidence>
<feature type="region of interest" description="Disordered" evidence="1">
    <location>
        <begin position="1"/>
        <end position="72"/>
    </location>
</feature>
<protein>
    <submittedName>
        <fullName evidence="3">Uncharacterized protein</fullName>
    </submittedName>
</protein>
<sequence>MATAKKKPEPKKPWTGSKADEKADAKTMKGMTPAQKAKFKAADKKMDAKKPGKAADMKMDKKLAKDIKDGKK</sequence>
<dbReference type="EMBL" id="LR798275">
    <property type="protein sequence ID" value="CAB5219049.1"/>
    <property type="molecule type" value="Genomic_DNA"/>
</dbReference>
<feature type="compositionally biased region" description="Basic and acidic residues" evidence="1">
    <location>
        <begin position="40"/>
        <end position="72"/>
    </location>
</feature>
<accession>A0A6J7WLT6</accession>
<evidence type="ECO:0000313" key="2">
    <source>
        <dbReference type="EMBL" id="CAB4128275.1"/>
    </source>
</evidence>
<name>A0A6J7WLT6_9CAUD</name>